<dbReference type="Gene3D" id="3.30.70.1150">
    <property type="entry name" value="ACT-like. Chain A, domain 2"/>
    <property type="match status" value="1"/>
</dbReference>
<dbReference type="InterPro" id="IPR014864">
    <property type="entry name" value="TF_NikR_Ni-bd_C"/>
</dbReference>
<keyword evidence="4 8" id="KW-0805">Transcription regulation</keyword>
<comment type="similarity">
    <text evidence="1 8">Belongs to the transcriptional regulatory CopG/NikR family.</text>
</comment>
<dbReference type="InterPro" id="IPR022988">
    <property type="entry name" value="Ni_resp_reg_NikR"/>
</dbReference>
<dbReference type="PANTHER" id="PTHR34719:SF2">
    <property type="entry name" value="NICKEL-RESPONSIVE REGULATOR"/>
    <property type="match status" value="1"/>
</dbReference>
<dbReference type="PANTHER" id="PTHR34719">
    <property type="entry name" value="NICKEL-RESPONSIVE REGULATOR"/>
    <property type="match status" value="1"/>
</dbReference>
<dbReference type="GO" id="GO:0003700">
    <property type="term" value="F:DNA-binding transcription factor activity"/>
    <property type="evidence" value="ECO:0007669"/>
    <property type="project" value="UniProtKB-UniRule"/>
</dbReference>
<name>A0A346A1Y6_9HYPH</name>
<evidence type="ECO:0000256" key="3">
    <source>
        <dbReference type="ARBA" id="ARBA00022723"/>
    </source>
</evidence>
<gene>
    <name evidence="11" type="ORF">DW352_23290</name>
</gene>
<keyword evidence="6 8" id="KW-0804">Transcription</keyword>
<dbReference type="NCBIfam" id="NF002815">
    <property type="entry name" value="PRK02967.1"/>
    <property type="match status" value="1"/>
</dbReference>
<feature type="binding site" evidence="8">
    <location>
        <position position="77"/>
    </location>
    <ligand>
        <name>Ni(2+)</name>
        <dbReference type="ChEBI" id="CHEBI:49786"/>
    </ligand>
</feature>
<comment type="function">
    <text evidence="7">Transcriptional repressor of the nikABCDE operon. Is active in the presence of excessive concentrations of intracellular nickel.</text>
</comment>
<dbReference type="SUPFAM" id="SSF47598">
    <property type="entry name" value="Ribbon-helix-helix"/>
    <property type="match status" value="1"/>
</dbReference>
<evidence type="ECO:0000256" key="5">
    <source>
        <dbReference type="ARBA" id="ARBA00023125"/>
    </source>
</evidence>
<dbReference type="RefSeq" id="WP_115693562.1">
    <property type="nucleotide sequence ID" value="NZ_CP031417.1"/>
</dbReference>
<dbReference type="HAMAP" id="MF_00476">
    <property type="entry name" value="NikR"/>
    <property type="match status" value="1"/>
</dbReference>
<feature type="binding site" evidence="8">
    <location>
        <position position="88"/>
    </location>
    <ligand>
        <name>Ni(2+)</name>
        <dbReference type="ChEBI" id="CHEBI:49786"/>
    </ligand>
</feature>
<comment type="cofactor">
    <cofactor evidence="8">
        <name>Ni(2+)</name>
        <dbReference type="ChEBI" id="CHEBI:49786"/>
    </cofactor>
    <text evidence="8">Binds 1 nickel ion per subunit.</text>
</comment>
<dbReference type="Pfam" id="PF01402">
    <property type="entry name" value="RHH_1"/>
    <property type="match status" value="1"/>
</dbReference>
<evidence type="ECO:0000313" key="11">
    <source>
        <dbReference type="EMBL" id="AXK83183.1"/>
    </source>
</evidence>
<dbReference type="EMBL" id="CP031417">
    <property type="protein sequence ID" value="AXK83183.1"/>
    <property type="molecule type" value="Genomic_DNA"/>
</dbReference>
<keyword evidence="3 8" id="KW-0479">Metal-binding</keyword>
<keyword evidence="2 8" id="KW-0533">Nickel</keyword>
<dbReference type="InterPro" id="IPR027271">
    <property type="entry name" value="Acetolactate_synth/TF_NikR_C"/>
</dbReference>
<dbReference type="NCBIfam" id="NF003381">
    <property type="entry name" value="PRK04460.1"/>
    <property type="match status" value="1"/>
</dbReference>
<keyword evidence="12" id="KW-1185">Reference proteome</keyword>
<evidence type="ECO:0000256" key="4">
    <source>
        <dbReference type="ARBA" id="ARBA00023015"/>
    </source>
</evidence>
<dbReference type="CDD" id="cd22231">
    <property type="entry name" value="RHH_NikR_HicB-like"/>
    <property type="match status" value="1"/>
</dbReference>
<feature type="binding site" evidence="8">
    <location>
        <position position="90"/>
    </location>
    <ligand>
        <name>Ni(2+)</name>
        <dbReference type="ChEBI" id="CHEBI:49786"/>
    </ligand>
</feature>
<dbReference type="GO" id="GO:0016151">
    <property type="term" value="F:nickel cation binding"/>
    <property type="evidence" value="ECO:0007669"/>
    <property type="project" value="UniProtKB-UniRule"/>
</dbReference>
<evidence type="ECO:0000313" key="12">
    <source>
        <dbReference type="Proteomes" id="UP000254889"/>
    </source>
</evidence>
<dbReference type="AlphaFoldDB" id="A0A346A1Y6"/>
<sequence>MQRITITLDEDLIADLDRLIERRGYQNRSEAIRDLARAGLAEAEHDKGAGGQCVAALVYVYDHAARDLTRRLTENYHHHHDLALATLHVHLDEDHCMEVTALKGEVAEVQHFADHIIAERGVRYGRVVTIPAGTGTKGRRSRGHSH</sequence>
<keyword evidence="5 8" id="KW-0238">DNA-binding</keyword>
<dbReference type="InterPro" id="IPR045865">
    <property type="entry name" value="ACT-like_dom_sf"/>
</dbReference>
<evidence type="ECO:0000256" key="6">
    <source>
        <dbReference type="ARBA" id="ARBA00023163"/>
    </source>
</evidence>
<dbReference type="InterPro" id="IPR002145">
    <property type="entry name" value="CopG"/>
</dbReference>
<dbReference type="SUPFAM" id="SSF55021">
    <property type="entry name" value="ACT-like"/>
    <property type="match status" value="1"/>
</dbReference>
<organism evidence="11 12">
    <name type="scientific">Pseudolabrys taiwanensis</name>
    <dbReference type="NCBI Taxonomy" id="331696"/>
    <lineage>
        <taxon>Bacteria</taxon>
        <taxon>Pseudomonadati</taxon>
        <taxon>Pseudomonadota</taxon>
        <taxon>Alphaproteobacteria</taxon>
        <taxon>Hyphomicrobiales</taxon>
        <taxon>Xanthobacteraceae</taxon>
        <taxon>Pseudolabrys</taxon>
    </lineage>
</organism>
<dbReference type="InterPro" id="IPR010985">
    <property type="entry name" value="Ribbon_hlx_hlx"/>
</dbReference>
<accession>A0A346A1Y6</accession>
<evidence type="ECO:0000256" key="1">
    <source>
        <dbReference type="ARBA" id="ARBA00008478"/>
    </source>
</evidence>
<comment type="function">
    <text evidence="8">Transcriptional regulator.</text>
</comment>
<dbReference type="Pfam" id="PF08753">
    <property type="entry name" value="NikR_C"/>
    <property type="match status" value="1"/>
</dbReference>
<dbReference type="GO" id="GO:0003677">
    <property type="term" value="F:DNA binding"/>
    <property type="evidence" value="ECO:0007669"/>
    <property type="project" value="UniProtKB-KW"/>
</dbReference>
<evidence type="ECO:0000259" key="9">
    <source>
        <dbReference type="Pfam" id="PF01402"/>
    </source>
</evidence>
<evidence type="ECO:0000256" key="7">
    <source>
        <dbReference type="ARBA" id="ARBA00024723"/>
    </source>
</evidence>
<proteinExistence type="inferred from homology"/>
<protein>
    <recommendedName>
        <fullName evidence="8">Putative nickel-responsive regulator</fullName>
    </recommendedName>
</protein>
<dbReference type="OrthoDB" id="9806294at2"/>
<evidence type="ECO:0000259" key="10">
    <source>
        <dbReference type="Pfam" id="PF08753"/>
    </source>
</evidence>
<evidence type="ECO:0000256" key="2">
    <source>
        <dbReference type="ARBA" id="ARBA00022596"/>
    </source>
</evidence>
<dbReference type="KEGG" id="ptaw:DW352_23290"/>
<dbReference type="NCBIfam" id="TIGR02793">
    <property type="entry name" value="nikR"/>
    <property type="match status" value="1"/>
</dbReference>
<feature type="binding site" evidence="8">
    <location>
        <position position="96"/>
    </location>
    <ligand>
        <name>Ni(2+)</name>
        <dbReference type="ChEBI" id="CHEBI:49786"/>
    </ligand>
</feature>
<evidence type="ECO:0000256" key="8">
    <source>
        <dbReference type="HAMAP-Rule" id="MF_00476"/>
    </source>
</evidence>
<feature type="domain" description="Ribbon-helix-helix protein CopG" evidence="9">
    <location>
        <begin position="3"/>
        <end position="42"/>
    </location>
</feature>
<feature type="domain" description="Transcription factor NikR nickel binding C-terminal" evidence="10">
    <location>
        <begin position="54"/>
        <end position="130"/>
    </location>
</feature>
<dbReference type="InterPro" id="IPR013321">
    <property type="entry name" value="Arc_rbn_hlx_hlx"/>
</dbReference>
<dbReference type="InterPro" id="IPR050192">
    <property type="entry name" value="CopG/NikR_regulator"/>
</dbReference>
<dbReference type="Proteomes" id="UP000254889">
    <property type="component" value="Chromosome"/>
</dbReference>
<reference evidence="11 12" key="1">
    <citation type="submission" date="2018-07" db="EMBL/GenBank/DDBJ databases">
        <authorList>
            <person name="Quirk P.G."/>
            <person name="Krulwich T.A."/>
        </authorList>
    </citation>
    <scope>NUCLEOTIDE SEQUENCE [LARGE SCALE GENOMIC DNA]</scope>
    <source>
        <strain evidence="11 12">CC-BB4</strain>
    </source>
</reference>
<dbReference type="Gene3D" id="1.10.1220.10">
    <property type="entry name" value="Met repressor-like"/>
    <property type="match status" value="1"/>
</dbReference>
<dbReference type="InterPro" id="IPR014160">
    <property type="entry name" value="Nickel_NikR_proteobac"/>
</dbReference>
<dbReference type="GO" id="GO:0010045">
    <property type="term" value="P:response to nickel cation"/>
    <property type="evidence" value="ECO:0007669"/>
    <property type="project" value="InterPro"/>
</dbReference>